<evidence type="ECO:0000313" key="2">
    <source>
        <dbReference type="Proteomes" id="UP001055286"/>
    </source>
</evidence>
<dbReference type="InterPro" id="IPR029044">
    <property type="entry name" value="Nucleotide-diphossugar_trans"/>
</dbReference>
<dbReference type="Proteomes" id="UP001055286">
    <property type="component" value="Unassembled WGS sequence"/>
</dbReference>
<gene>
    <name evidence="1" type="ORF">MPEAHAMD_3814</name>
</gene>
<reference evidence="1" key="1">
    <citation type="journal article" date="2016" name="Front. Microbiol.">
        <title>Genome Sequence of the Piezophilic, Mesophilic Sulfate-Reducing Bacterium Desulfovibrio indicus J2T.</title>
        <authorList>
            <person name="Cao J."/>
            <person name="Maignien L."/>
            <person name="Shao Z."/>
            <person name="Alain K."/>
            <person name="Jebbar M."/>
        </authorList>
    </citation>
    <scope>NUCLEOTIDE SEQUENCE</scope>
    <source>
        <strain evidence="1">JCM 32048</strain>
    </source>
</reference>
<reference evidence="1" key="2">
    <citation type="submission" date="2021-08" db="EMBL/GenBank/DDBJ databases">
        <authorList>
            <person name="Tani A."/>
            <person name="Ola A."/>
            <person name="Ogura Y."/>
            <person name="Katsura K."/>
            <person name="Hayashi T."/>
        </authorList>
    </citation>
    <scope>NUCLEOTIDE SEQUENCE</scope>
    <source>
        <strain evidence="1">JCM 32048</strain>
    </source>
</reference>
<dbReference type="SUPFAM" id="SSF53448">
    <property type="entry name" value="Nucleotide-diphospho-sugar transferases"/>
    <property type="match status" value="1"/>
</dbReference>
<name>A0AA37HD81_9HYPH</name>
<proteinExistence type="predicted"/>
<sequence>MAQMVSKGLIEMDADQYYIVTYFGSFIGFDVSTKQLKQFRYTGAESLLENNAATLYGAKFPAIYGRGGHRVDGSKILDVELVGDPADGVVGLRSSRGFLGAAAENDIFDDKQELGSWEKFRLVSRRELDDLHVIATCKWISKPSGDYYEDCRLSFGREFVVNLGNLSLSFDKPFRVFRDPANPDGMPREFIAFYDDWKIGRFIRYNPLVYLVAYGAERIFKMLQISLNSLAEFGKYGGDIAVITDKTKEEVAPYIPRAFDGRWYVVHEPAHDFVGFCKARYQISRWEYASSYQPILYTDTDVIFDSPTDPILAKLLLAGKFAAQREGTRPLATSDSVGASLLSEDKCVVGDRKGFNSGIICIPNASDFNEAMLAISECIDRYARARGRQSLGWFDQAIANYVTFKLCEVDVDILDLHTRWGGRDALHGGVYPRGFVHLWGGKDKVSQMQELTESLKGASRQGVAGWTYF</sequence>
<evidence type="ECO:0000313" key="1">
    <source>
        <dbReference type="EMBL" id="GJD63644.1"/>
    </source>
</evidence>
<dbReference type="EMBL" id="BPQJ01000018">
    <property type="protein sequence ID" value="GJD63644.1"/>
    <property type="molecule type" value="Genomic_DNA"/>
</dbReference>
<keyword evidence="2" id="KW-1185">Reference proteome</keyword>
<comment type="caution">
    <text evidence="1">The sequence shown here is derived from an EMBL/GenBank/DDBJ whole genome shotgun (WGS) entry which is preliminary data.</text>
</comment>
<organism evidence="1 2">
    <name type="scientific">Methylobacterium frigidaeris</name>
    <dbReference type="NCBI Taxonomy" id="2038277"/>
    <lineage>
        <taxon>Bacteria</taxon>
        <taxon>Pseudomonadati</taxon>
        <taxon>Pseudomonadota</taxon>
        <taxon>Alphaproteobacteria</taxon>
        <taxon>Hyphomicrobiales</taxon>
        <taxon>Methylobacteriaceae</taxon>
        <taxon>Methylobacterium</taxon>
    </lineage>
</organism>
<dbReference type="AlphaFoldDB" id="A0AA37HD81"/>
<dbReference type="RefSeq" id="WP_238191972.1">
    <property type="nucleotide sequence ID" value="NZ_BPQJ01000018.1"/>
</dbReference>
<protein>
    <submittedName>
        <fullName evidence="1">Uncharacterized protein</fullName>
    </submittedName>
</protein>
<accession>A0AA37HD81</accession>